<dbReference type="Gene3D" id="1.10.1450.10">
    <property type="entry name" value="Tetraspanin"/>
    <property type="match status" value="1"/>
</dbReference>
<comment type="subcellular location">
    <subcellularLocation>
        <location evidence="1">Membrane</location>
        <topology evidence="1">Multi-pass membrane protein</topology>
    </subcellularLocation>
</comment>
<name>A0A0R3TIU0_RODNA</name>
<dbReference type="OrthoDB" id="432835at2759"/>
<keyword evidence="7" id="KW-1185">Reference proteome</keyword>
<dbReference type="GO" id="GO:0005886">
    <property type="term" value="C:plasma membrane"/>
    <property type="evidence" value="ECO:0007669"/>
    <property type="project" value="TreeGrafter"/>
</dbReference>
<feature type="transmembrane region" description="Helical" evidence="5">
    <location>
        <begin position="31"/>
        <end position="50"/>
    </location>
</feature>
<keyword evidence="3 5" id="KW-1133">Transmembrane helix</keyword>
<evidence type="ECO:0000256" key="2">
    <source>
        <dbReference type="ARBA" id="ARBA00022692"/>
    </source>
</evidence>
<dbReference type="InterPro" id="IPR008952">
    <property type="entry name" value="Tetraspanin_EC2_sf"/>
</dbReference>
<evidence type="ECO:0000313" key="6">
    <source>
        <dbReference type="EMBL" id="VDO02837.1"/>
    </source>
</evidence>
<dbReference type="WBParaSite" id="HNAJ_0000698101-mRNA-1">
    <property type="protein sequence ID" value="HNAJ_0000698101-mRNA-1"/>
    <property type="gene ID" value="HNAJ_0000698101"/>
</dbReference>
<keyword evidence="4 5" id="KW-0472">Membrane</keyword>
<dbReference type="AlphaFoldDB" id="A0A0R3TIU0"/>
<dbReference type="EMBL" id="UZAE01009461">
    <property type="protein sequence ID" value="VDO02837.1"/>
    <property type="molecule type" value="Genomic_DNA"/>
</dbReference>
<sequence>MEKEKLYFHDTPEDATKTEQPTKCLRFATGIYSILSLLFAAVILVAELILHFTLQNPCKYGFLMTVIIFLTECLAVASILGIVGAILANRKILIWFVYFLIVFLTSAAVIRIFLLAKFDAAFPYAKQSFQSYIDIANRDGDGAYRTFIVYSMRHLQQKLECCGFNGPTDFKDPNTICCYPGSECNATKLGGCKHQILKIVELMSRTIGVIDLTILVIPIIFVICTVILIKRLQ</sequence>
<evidence type="ECO:0000313" key="8">
    <source>
        <dbReference type="WBParaSite" id="HNAJ_0000698101-mRNA-1"/>
    </source>
</evidence>
<reference evidence="6 7" key="2">
    <citation type="submission" date="2018-11" db="EMBL/GenBank/DDBJ databases">
        <authorList>
            <consortium name="Pathogen Informatics"/>
        </authorList>
    </citation>
    <scope>NUCLEOTIDE SEQUENCE [LARGE SCALE GENOMIC DNA]</scope>
</reference>
<evidence type="ECO:0000256" key="5">
    <source>
        <dbReference type="SAM" id="Phobius"/>
    </source>
</evidence>
<evidence type="ECO:0000256" key="3">
    <source>
        <dbReference type="ARBA" id="ARBA00022989"/>
    </source>
</evidence>
<feature type="transmembrane region" description="Helical" evidence="5">
    <location>
        <begin position="207"/>
        <end position="229"/>
    </location>
</feature>
<protein>
    <submittedName>
        <fullName evidence="8">Tetraspanin</fullName>
    </submittedName>
</protein>
<dbReference type="PANTHER" id="PTHR19282">
    <property type="entry name" value="TETRASPANIN"/>
    <property type="match status" value="1"/>
</dbReference>
<dbReference type="SUPFAM" id="SSF48652">
    <property type="entry name" value="Tetraspanin"/>
    <property type="match status" value="1"/>
</dbReference>
<accession>A0A0R3TIU0</accession>
<reference evidence="8" key="1">
    <citation type="submission" date="2017-02" db="UniProtKB">
        <authorList>
            <consortium name="WormBaseParasite"/>
        </authorList>
    </citation>
    <scope>IDENTIFICATION</scope>
</reference>
<organism evidence="8">
    <name type="scientific">Rodentolepis nana</name>
    <name type="common">Dwarf tapeworm</name>
    <name type="synonym">Hymenolepis nana</name>
    <dbReference type="NCBI Taxonomy" id="102285"/>
    <lineage>
        <taxon>Eukaryota</taxon>
        <taxon>Metazoa</taxon>
        <taxon>Spiralia</taxon>
        <taxon>Lophotrochozoa</taxon>
        <taxon>Platyhelminthes</taxon>
        <taxon>Cestoda</taxon>
        <taxon>Eucestoda</taxon>
        <taxon>Cyclophyllidea</taxon>
        <taxon>Hymenolepididae</taxon>
        <taxon>Rodentolepis</taxon>
    </lineage>
</organism>
<feature type="transmembrane region" description="Helical" evidence="5">
    <location>
        <begin position="92"/>
        <end position="114"/>
    </location>
</feature>
<dbReference type="InterPro" id="IPR018499">
    <property type="entry name" value="Tetraspanin/Peripherin"/>
</dbReference>
<evidence type="ECO:0000256" key="1">
    <source>
        <dbReference type="ARBA" id="ARBA00004141"/>
    </source>
</evidence>
<evidence type="ECO:0000313" key="7">
    <source>
        <dbReference type="Proteomes" id="UP000278807"/>
    </source>
</evidence>
<evidence type="ECO:0000256" key="4">
    <source>
        <dbReference type="ARBA" id="ARBA00023136"/>
    </source>
</evidence>
<dbReference type="PANTHER" id="PTHR19282:SF534">
    <property type="entry name" value="TETRASPANIN FAMILY-RELATED"/>
    <property type="match status" value="1"/>
</dbReference>
<feature type="transmembrane region" description="Helical" evidence="5">
    <location>
        <begin position="62"/>
        <end position="86"/>
    </location>
</feature>
<gene>
    <name evidence="6" type="ORF">HNAJ_LOCUS6977</name>
</gene>
<dbReference type="Proteomes" id="UP000278807">
    <property type="component" value="Unassembled WGS sequence"/>
</dbReference>
<proteinExistence type="predicted"/>
<keyword evidence="2 5" id="KW-0812">Transmembrane</keyword>
<dbReference type="Pfam" id="PF00335">
    <property type="entry name" value="Tetraspanin"/>
    <property type="match status" value="1"/>
</dbReference>